<dbReference type="PANTHER" id="PTHR21428">
    <property type="entry name" value="MEDIATOR OF RNA POLYMERASE II TRANSCRIPTION SUBUNIT 7"/>
    <property type="match status" value="1"/>
</dbReference>
<name>A0A922L601_DERFA</name>
<protein>
    <recommendedName>
        <fullName evidence="6">Mediator of RNA polymerase II transcription subunit 7</fullName>
    </recommendedName>
</protein>
<dbReference type="Proteomes" id="UP000790347">
    <property type="component" value="Unassembled WGS sequence"/>
</dbReference>
<evidence type="ECO:0000256" key="5">
    <source>
        <dbReference type="ARBA" id="ARBA00023242"/>
    </source>
</evidence>
<feature type="compositionally biased region" description="Polar residues" evidence="7">
    <location>
        <begin position="14"/>
        <end position="25"/>
    </location>
</feature>
<organism evidence="8 9">
    <name type="scientific">Dermatophagoides farinae</name>
    <name type="common">American house dust mite</name>
    <dbReference type="NCBI Taxonomy" id="6954"/>
    <lineage>
        <taxon>Eukaryota</taxon>
        <taxon>Metazoa</taxon>
        <taxon>Ecdysozoa</taxon>
        <taxon>Arthropoda</taxon>
        <taxon>Chelicerata</taxon>
        <taxon>Arachnida</taxon>
        <taxon>Acari</taxon>
        <taxon>Acariformes</taxon>
        <taxon>Sarcoptiformes</taxon>
        <taxon>Astigmata</taxon>
        <taxon>Psoroptidia</taxon>
        <taxon>Analgoidea</taxon>
        <taxon>Pyroglyphidae</taxon>
        <taxon>Dermatophagoidinae</taxon>
        <taxon>Dermatophagoides</taxon>
    </lineage>
</organism>
<dbReference type="AlphaFoldDB" id="A0A922L601"/>
<sequence>MNMDDNLDVKPSFDQATASNNADQQASISSFYPLPPMRYIKQFTDINVRNRCTPLPPKPFAPGSYLMFGQNITIDDTIIRSLESQGLRRLYPREYDHKRELKKINASILVNFLDLIDVLIRCPDTHKREEKCNDLQLLFITMHHLINELRPHQARESIRVCLKMQKKQREETTIKLSKQIERIQDIIRTAIQNIKDKDINNLLQETLPENFQSNRNPSSSSSSMMNDDLSSILTNGGNINSHDPMKKLIDDDDDDDNNDDGGGDIGHPFRQSAISKMTELDAFMCDLIDEQF</sequence>
<feature type="compositionally biased region" description="Polar residues" evidence="7">
    <location>
        <begin position="232"/>
        <end position="241"/>
    </location>
</feature>
<feature type="compositionally biased region" description="Acidic residues" evidence="7">
    <location>
        <begin position="250"/>
        <end position="262"/>
    </location>
</feature>
<keyword evidence="5 6" id="KW-0539">Nucleus</keyword>
<dbReference type="GO" id="GO:0070847">
    <property type="term" value="C:core mediator complex"/>
    <property type="evidence" value="ECO:0007669"/>
    <property type="project" value="TreeGrafter"/>
</dbReference>
<evidence type="ECO:0000256" key="1">
    <source>
        <dbReference type="ARBA" id="ARBA00004123"/>
    </source>
</evidence>
<dbReference type="Pfam" id="PF05983">
    <property type="entry name" value="Med7"/>
    <property type="match status" value="1"/>
</dbReference>
<evidence type="ECO:0000256" key="2">
    <source>
        <dbReference type="ARBA" id="ARBA00009994"/>
    </source>
</evidence>
<dbReference type="EMBL" id="ASGP02000002">
    <property type="protein sequence ID" value="KAH9521606.1"/>
    <property type="molecule type" value="Genomic_DNA"/>
</dbReference>
<dbReference type="OrthoDB" id="10253553at2759"/>
<comment type="caution">
    <text evidence="8">The sequence shown here is derived from an EMBL/GenBank/DDBJ whole genome shotgun (WGS) entry which is preliminary data.</text>
</comment>
<evidence type="ECO:0000313" key="8">
    <source>
        <dbReference type="EMBL" id="KAH9521606.1"/>
    </source>
</evidence>
<keyword evidence="3 6" id="KW-0805">Transcription regulation</keyword>
<accession>A0A922L601</accession>
<evidence type="ECO:0000256" key="7">
    <source>
        <dbReference type="SAM" id="MobiDB-lite"/>
    </source>
</evidence>
<keyword evidence="6" id="KW-0010">Activator</keyword>
<comment type="subcellular location">
    <subcellularLocation>
        <location evidence="1 6">Nucleus</location>
    </subcellularLocation>
</comment>
<comment type="function">
    <text evidence="6">Component of the Mediator complex, a coactivator involved in the regulated transcription of nearly all RNA polymerase II-dependent genes. Mediator functions as a bridge to convey information from gene-specific regulatory proteins to the basal RNA polymerase II transcription machinery.</text>
</comment>
<dbReference type="PANTHER" id="PTHR21428:SF11">
    <property type="entry name" value="MEDIATOR OF RNA POLYMERASE II TRANSCRIPTION SUBUNIT 7"/>
    <property type="match status" value="1"/>
</dbReference>
<keyword evidence="9" id="KW-1185">Reference proteome</keyword>
<evidence type="ECO:0000256" key="4">
    <source>
        <dbReference type="ARBA" id="ARBA00023163"/>
    </source>
</evidence>
<evidence type="ECO:0000313" key="9">
    <source>
        <dbReference type="Proteomes" id="UP000790347"/>
    </source>
</evidence>
<dbReference type="InterPro" id="IPR044888">
    <property type="entry name" value="Mediatior_Med7_sf"/>
</dbReference>
<dbReference type="GO" id="GO:0003712">
    <property type="term" value="F:transcription coregulator activity"/>
    <property type="evidence" value="ECO:0007669"/>
    <property type="project" value="InterPro"/>
</dbReference>
<evidence type="ECO:0000256" key="3">
    <source>
        <dbReference type="ARBA" id="ARBA00023015"/>
    </source>
</evidence>
<dbReference type="Gene3D" id="6.10.140.200">
    <property type="match status" value="1"/>
</dbReference>
<dbReference type="InterPro" id="IPR037212">
    <property type="entry name" value="Med7/Med21-like"/>
</dbReference>
<reference evidence="8" key="2">
    <citation type="journal article" date="2022" name="Res Sq">
        <title>Comparative Genomics Reveals Insights into the Divergent Evolution of Astigmatic Mites and Household Pest Adaptations.</title>
        <authorList>
            <person name="Xiong Q."/>
            <person name="Wan A.T.-Y."/>
            <person name="Liu X.-Y."/>
            <person name="Fung C.S.-H."/>
            <person name="Xiao X."/>
            <person name="Malainual N."/>
            <person name="Hou J."/>
            <person name="Wang L."/>
            <person name="Wang M."/>
            <person name="Yang K."/>
            <person name="Cui Y."/>
            <person name="Leung E."/>
            <person name="Nong W."/>
            <person name="Shin S.-K."/>
            <person name="Au S."/>
            <person name="Jeong K.Y."/>
            <person name="Chew F.T."/>
            <person name="Hui J."/>
            <person name="Leung T.F."/>
            <person name="Tungtrongchitr A."/>
            <person name="Zhong N."/>
            <person name="Liu Z."/>
            <person name="Tsui S."/>
        </authorList>
    </citation>
    <scope>NUCLEOTIDE SEQUENCE</scope>
    <source>
        <strain evidence="8">Derf</strain>
        <tissue evidence="8">Whole organism</tissue>
    </source>
</reference>
<evidence type="ECO:0000256" key="6">
    <source>
        <dbReference type="RuleBase" id="RU364060"/>
    </source>
</evidence>
<dbReference type="GO" id="GO:0016592">
    <property type="term" value="C:mediator complex"/>
    <property type="evidence" value="ECO:0007669"/>
    <property type="project" value="InterPro"/>
</dbReference>
<gene>
    <name evidence="8" type="primary">MED7</name>
    <name evidence="8" type="ORF">DERF_005248</name>
</gene>
<reference evidence="8" key="1">
    <citation type="submission" date="2013-05" db="EMBL/GenBank/DDBJ databases">
        <authorList>
            <person name="Yim A.K.Y."/>
            <person name="Chan T.F."/>
            <person name="Ji K.M."/>
            <person name="Liu X.Y."/>
            <person name="Zhou J.W."/>
            <person name="Li R.Q."/>
            <person name="Yang K.Y."/>
            <person name="Li J."/>
            <person name="Li M."/>
            <person name="Law P.T.W."/>
            <person name="Wu Y.L."/>
            <person name="Cai Z.L."/>
            <person name="Qin H."/>
            <person name="Bao Y."/>
            <person name="Leung R.K.K."/>
            <person name="Ng P.K.S."/>
            <person name="Zou J."/>
            <person name="Zhong X.J."/>
            <person name="Ran P.X."/>
            <person name="Zhong N.S."/>
            <person name="Liu Z.G."/>
            <person name="Tsui S.K.W."/>
        </authorList>
    </citation>
    <scope>NUCLEOTIDE SEQUENCE</scope>
    <source>
        <strain evidence="8">Derf</strain>
        <tissue evidence="8">Whole organism</tissue>
    </source>
</reference>
<feature type="compositionally biased region" description="Low complexity" evidence="7">
    <location>
        <begin position="213"/>
        <end position="231"/>
    </location>
</feature>
<dbReference type="InterPro" id="IPR009244">
    <property type="entry name" value="Mediatior_Med7"/>
</dbReference>
<dbReference type="SUPFAM" id="SSF140718">
    <property type="entry name" value="Mediator hinge subcomplex-like"/>
    <property type="match status" value="1"/>
</dbReference>
<dbReference type="GO" id="GO:0006357">
    <property type="term" value="P:regulation of transcription by RNA polymerase II"/>
    <property type="evidence" value="ECO:0007669"/>
    <property type="project" value="InterPro"/>
</dbReference>
<comment type="similarity">
    <text evidence="2 6">Belongs to the Mediator complex subunit 7 family.</text>
</comment>
<keyword evidence="4 6" id="KW-0804">Transcription</keyword>
<feature type="region of interest" description="Disordered" evidence="7">
    <location>
        <begin position="206"/>
        <end position="269"/>
    </location>
</feature>
<comment type="subunit">
    <text evidence="6">Component of the Mediator complex.</text>
</comment>
<feature type="region of interest" description="Disordered" evidence="7">
    <location>
        <begin position="1"/>
        <end position="25"/>
    </location>
</feature>
<proteinExistence type="inferred from homology"/>